<dbReference type="FunFam" id="3.10.100.10:FF:000061">
    <property type="entry name" value="CD248 molecule"/>
    <property type="match status" value="1"/>
</dbReference>
<keyword evidence="11 18" id="KW-1133">Transmembrane helix</keyword>
<reference evidence="22" key="2">
    <citation type="submission" date="2025-08" db="UniProtKB">
        <authorList>
            <consortium name="Ensembl"/>
        </authorList>
    </citation>
    <scope>IDENTIFICATION</scope>
</reference>
<evidence type="ECO:0000256" key="5">
    <source>
        <dbReference type="ARBA" id="ARBA00022553"/>
    </source>
</evidence>
<feature type="transmembrane region" description="Helical" evidence="18">
    <location>
        <begin position="727"/>
        <end position="752"/>
    </location>
</feature>
<dbReference type="PROSITE" id="PS50026">
    <property type="entry name" value="EGF_3"/>
    <property type="match status" value="2"/>
</dbReference>
<feature type="domain" description="EGF-like" evidence="20">
    <location>
        <begin position="331"/>
        <end position="368"/>
    </location>
</feature>
<dbReference type="InterPro" id="IPR000742">
    <property type="entry name" value="EGF"/>
</dbReference>
<dbReference type="Pfam" id="PF12662">
    <property type="entry name" value="cEGF"/>
    <property type="match status" value="1"/>
</dbReference>
<evidence type="ECO:0000259" key="21">
    <source>
        <dbReference type="PROSITE" id="PS50041"/>
    </source>
</evidence>
<keyword evidence="15" id="KW-0325">Glycoprotein</keyword>
<comment type="caution">
    <text evidence="16">Lacks conserved residue(s) required for the propagation of feature annotation.</text>
</comment>
<dbReference type="InterPro" id="IPR001304">
    <property type="entry name" value="C-type_lectin-like"/>
</dbReference>
<feature type="compositionally biased region" description="Polar residues" evidence="17">
    <location>
        <begin position="607"/>
        <end position="619"/>
    </location>
</feature>
<dbReference type="GO" id="GO:0005509">
    <property type="term" value="F:calcium ion binding"/>
    <property type="evidence" value="ECO:0007669"/>
    <property type="project" value="InterPro"/>
</dbReference>
<evidence type="ECO:0000259" key="20">
    <source>
        <dbReference type="PROSITE" id="PS50026"/>
    </source>
</evidence>
<keyword evidence="7 18" id="KW-0812">Transmembrane</keyword>
<dbReference type="InterPro" id="IPR049883">
    <property type="entry name" value="NOTCH1_EGF-like"/>
</dbReference>
<dbReference type="AlphaFoldDB" id="A0A8C4RIA2"/>
<dbReference type="SUPFAM" id="SSF57196">
    <property type="entry name" value="EGF/Laminin"/>
    <property type="match status" value="2"/>
</dbReference>
<evidence type="ECO:0000256" key="2">
    <source>
        <dbReference type="ARBA" id="ARBA00004613"/>
    </source>
</evidence>
<evidence type="ECO:0000256" key="12">
    <source>
        <dbReference type="ARBA" id="ARBA00023136"/>
    </source>
</evidence>
<evidence type="ECO:0000256" key="11">
    <source>
        <dbReference type="ARBA" id="ARBA00022989"/>
    </source>
</evidence>
<dbReference type="SMART" id="SM00034">
    <property type="entry name" value="CLECT"/>
    <property type="match status" value="1"/>
</dbReference>
<dbReference type="InterPro" id="IPR001881">
    <property type="entry name" value="EGF-like_Ca-bd_dom"/>
</dbReference>
<evidence type="ECO:0000256" key="13">
    <source>
        <dbReference type="ARBA" id="ARBA00023157"/>
    </source>
</evidence>
<dbReference type="PANTHER" id="PTHR14789">
    <property type="entry name" value="CHONDROLECTIN VARIANT CHODLFDELTAE"/>
    <property type="match status" value="1"/>
</dbReference>
<dbReference type="SMART" id="SM00179">
    <property type="entry name" value="EGF_CA"/>
    <property type="match status" value="5"/>
</dbReference>
<dbReference type="SMART" id="SM00181">
    <property type="entry name" value="EGF"/>
    <property type="match status" value="5"/>
</dbReference>
<dbReference type="FunFam" id="2.10.25.10:FF:000014">
    <property type="entry name" value="Latent-transforming growth factor beta-binding protein 3"/>
    <property type="match status" value="1"/>
</dbReference>
<dbReference type="Pfam" id="PF07645">
    <property type="entry name" value="EGF_CA"/>
    <property type="match status" value="2"/>
</dbReference>
<keyword evidence="4 16" id="KW-0245">EGF-like domain</keyword>
<feature type="signal peptide" evidence="19">
    <location>
        <begin position="1"/>
        <end position="25"/>
    </location>
</feature>
<reference evidence="22" key="3">
    <citation type="submission" date="2025-09" db="UniProtKB">
        <authorList>
            <consortium name="Ensembl"/>
        </authorList>
    </citation>
    <scope>IDENTIFICATION</scope>
</reference>
<feature type="region of interest" description="Disordered" evidence="17">
    <location>
        <begin position="607"/>
        <end position="652"/>
    </location>
</feature>
<dbReference type="CDD" id="cd03600">
    <property type="entry name" value="CLECT_thrombomodulin_like"/>
    <property type="match status" value="1"/>
</dbReference>
<evidence type="ECO:0000256" key="14">
    <source>
        <dbReference type="ARBA" id="ARBA00023170"/>
    </source>
</evidence>
<proteinExistence type="predicted"/>
<dbReference type="Pfam" id="PF14670">
    <property type="entry name" value="FXa_inhibition"/>
    <property type="match status" value="1"/>
</dbReference>
<keyword evidence="3" id="KW-0964">Secreted</keyword>
<feature type="region of interest" description="Disordered" evidence="17">
    <location>
        <begin position="540"/>
        <end position="583"/>
    </location>
</feature>
<dbReference type="PROSITE" id="PS50041">
    <property type="entry name" value="C_TYPE_LECTIN_2"/>
    <property type="match status" value="1"/>
</dbReference>
<reference evidence="22" key="1">
    <citation type="submission" date="2021-06" db="EMBL/GenBank/DDBJ databases">
        <authorList>
            <consortium name="Wellcome Sanger Institute Data Sharing"/>
        </authorList>
    </citation>
    <scope>NUCLEOTIDE SEQUENCE [LARGE SCALE GENOMIC DNA]</scope>
</reference>
<dbReference type="Gene3D" id="2.10.25.10">
    <property type="entry name" value="Laminin"/>
    <property type="match status" value="5"/>
</dbReference>
<feature type="compositionally biased region" description="Basic and acidic residues" evidence="17">
    <location>
        <begin position="629"/>
        <end position="647"/>
    </location>
</feature>
<sequence>MKTPFPTVFLLALLLFSSLSYFSVCQELQEQDALCRIDGCYAVYFQRKTFLDSWRSCRDRGGNLATIKRPEEALMIEELLSNRPPRNGAKLRIWIGLQRQPRQCSSTRPLRGFTWVTGDQDTQFTNWLRDDSPSTCSVPRCVVMTHGFAAQYQRDNFKWLDGSCTLPVDGYLCKYNYKGMCRPIEREGGDAVLYSTPFNLFSTLLTHIPFGSVATVPCPEGLKGDQSVLCMQKDDGTIGWSKDGPLCTDRPKHWCGQNNGGCQHFCVNSDNSYHCECSEGYVLDDDAHHCSPEDFCRDGPCEFECISTKDGYLCACPEGYILAANGRDCTDVDECLENPCTQVCTNAPGTFHCHCTEGYELQDDNQCHDIDECQENPCEHACDNIEGSFSCLCNLGYSISPENPTRCVDTDECQIPGLCMQMCVNYLGGFECHCEEKYELNADGFSCDPISEESLSTSPPHDYPMVTPIFYEEKETSLEEWLSSSSESTDHSISLETEEPHFDWFPTSLPWLTDDPSFKWITTTFKADWSFPFLGFKSTETEDDNSDNIQPATNATWGHQPTSESSKAERPLSDLTPFSVSESTANSVSTTAHIWTWLQWATTTEKSFRQSDTTETEVTSIDPLNDSQKANEESKFNEGPKEHRVNHVTDSPESSIFTLDLDSSTTLPYQRHQEGHPGVPEDNKPLEEGQALGITPHGNISLSGSITPLGKAVYPTIGSRQQRDDSWLLVALLVPLSIFVVVMLALGIVYCTRCAVRSRSKRVTECYRWITNSSDKTGSGKSSKSRV</sequence>
<evidence type="ECO:0000256" key="4">
    <source>
        <dbReference type="ARBA" id="ARBA00022536"/>
    </source>
</evidence>
<dbReference type="SUPFAM" id="SSF56436">
    <property type="entry name" value="C-type lectin-like"/>
    <property type="match status" value="1"/>
</dbReference>
<evidence type="ECO:0000256" key="3">
    <source>
        <dbReference type="ARBA" id="ARBA00022525"/>
    </source>
</evidence>
<dbReference type="GO" id="GO:0050840">
    <property type="term" value="F:extracellular matrix binding"/>
    <property type="evidence" value="ECO:0007669"/>
    <property type="project" value="TreeGrafter"/>
</dbReference>
<keyword evidence="13" id="KW-1015">Disulfide bond</keyword>
<evidence type="ECO:0000256" key="1">
    <source>
        <dbReference type="ARBA" id="ARBA00004479"/>
    </source>
</evidence>
<evidence type="ECO:0000313" key="23">
    <source>
        <dbReference type="Proteomes" id="UP000694620"/>
    </source>
</evidence>
<evidence type="ECO:0000256" key="6">
    <source>
        <dbReference type="ARBA" id="ARBA00022583"/>
    </source>
</evidence>
<evidence type="ECO:0000256" key="9">
    <source>
        <dbReference type="ARBA" id="ARBA00022734"/>
    </source>
</evidence>
<gene>
    <name evidence="22" type="primary">LOC114646434</name>
</gene>
<feature type="domain" description="EGF-like" evidence="20">
    <location>
        <begin position="369"/>
        <end position="408"/>
    </location>
</feature>
<dbReference type="InterPro" id="IPR016187">
    <property type="entry name" value="CTDL_fold"/>
</dbReference>
<evidence type="ECO:0000256" key="10">
    <source>
        <dbReference type="ARBA" id="ARBA00022737"/>
    </source>
</evidence>
<evidence type="ECO:0000256" key="18">
    <source>
        <dbReference type="SAM" id="Phobius"/>
    </source>
</evidence>
<dbReference type="InterPro" id="IPR016186">
    <property type="entry name" value="C-type_lectin-like/link_sf"/>
</dbReference>
<keyword evidence="12 18" id="KW-0472">Membrane</keyword>
<evidence type="ECO:0000256" key="16">
    <source>
        <dbReference type="PROSITE-ProRule" id="PRU00076"/>
    </source>
</evidence>
<dbReference type="FunFam" id="2.10.25.10:FF:000009">
    <property type="entry name" value="Low-density lipoprotein receptor isoform 1"/>
    <property type="match status" value="1"/>
</dbReference>
<dbReference type="SUPFAM" id="SSF57184">
    <property type="entry name" value="Growth factor receptor domain"/>
    <property type="match status" value="1"/>
</dbReference>
<comment type="subcellular location">
    <subcellularLocation>
        <location evidence="1">Membrane</location>
        <topology evidence="1">Single-pass type I membrane protein</topology>
    </subcellularLocation>
    <subcellularLocation>
        <location evidence="2">Secreted</location>
    </subcellularLocation>
</comment>
<dbReference type="Proteomes" id="UP000694620">
    <property type="component" value="Chromosome 1"/>
</dbReference>
<feature type="chain" id="PRO_5034894334" evidence="19">
    <location>
        <begin position="26"/>
        <end position="787"/>
    </location>
</feature>
<dbReference type="GO" id="GO:1990430">
    <property type="term" value="F:extracellular matrix protein binding"/>
    <property type="evidence" value="ECO:0007669"/>
    <property type="project" value="TreeGrafter"/>
</dbReference>
<keyword evidence="5" id="KW-0597">Phosphoprotein</keyword>
<organism evidence="22 23">
    <name type="scientific">Erpetoichthys calabaricus</name>
    <name type="common">Rope fish</name>
    <name type="synonym">Calamoichthys calabaricus</name>
    <dbReference type="NCBI Taxonomy" id="27687"/>
    <lineage>
        <taxon>Eukaryota</taxon>
        <taxon>Metazoa</taxon>
        <taxon>Chordata</taxon>
        <taxon>Craniata</taxon>
        <taxon>Vertebrata</taxon>
        <taxon>Euteleostomi</taxon>
        <taxon>Actinopterygii</taxon>
        <taxon>Polypteriformes</taxon>
        <taxon>Polypteridae</taxon>
        <taxon>Erpetoichthys</taxon>
    </lineage>
</organism>
<feature type="domain" description="C-type lectin" evidence="21">
    <location>
        <begin position="40"/>
        <end position="164"/>
    </location>
</feature>
<dbReference type="InterPro" id="IPR026823">
    <property type="entry name" value="cEGF"/>
</dbReference>
<dbReference type="GeneTree" id="ENSGT00940000156996"/>
<dbReference type="Ensembl" id="ENSECRT00000002391.1">
    <property type="protein sequence ID" value="ENSECRP00000002362.1"/>
    <property type="gene ID" value="ENSECRG00000001618.1"/>
</dbReference>
<evidence type="ECO:0000256" key="7">
    <source>
        <dbReference type="ARBA" id="ARBA00022692"/>
    </source>
</evidence>
<dbReference type="InterPro" id="IPR000152">
    <property type="entry name" value="EGF-type_Asp/Asn_hydroxyl_site"/>
</dbReference>
<keyword evidence="10" id="KW-0677">Repeat</keyword>
<dbReference type="InterPro" id="IPR009030">
    <property type="entry name" value="Growth_fac_rcpt_cys_sf"/>
</dbReference>
<dbReference type="GO" id="GO:0009897">
    <property type="term" value="C:external side of plasma membrane"/>
    <property type="evidence" value="ECO:0007669"/>
    <property type="project" value="TreeGrafter"/>
</dbReference>
<dbReference type="GO" id="GO:0031012">
    <property type="term" value="C:extracellular matrix"/>
    <property type="evidence" value="ECO:0007669"/>
    <property type="project" value="TreeGrafter"/>
</dbReference>
<dbReference type="GO" id="GO:0030246">
    <property type="term" value="F:carbohydrate binding"/>
    <property type="evidence" value="ECO:0007669"/>
    <property type="project" value="UniProtKB-KW"/>
</dbReference>
<protein>
    <submittedName>
        <fullName evidence="22">CD248 molecule, endosialin a</fullName>
    </submittedName>
</protein>
<dbReference type="PROSITE" id="PS00010">
    <property type="entry name" value="ASX_HYDROXYL"/>
    <property type="match status" value="2"/>
</dbReference>
<evidence type="ECO:0000256" key="17">
    <source>
        <dbReference type="SAM" id="MobiDB-lite"/>
    </source>
</evidence>
<evidence type="ECO:0000256" key="8">
    <source>
        <dbReference type="ARBA" id="ARBA00022729"/>
    </source>
</evidence>
<keyword evidence="6" id="KW-0254">Endocytosis</keyword>
<dbReference type="InterPro" id="IPR018097">
    <property type="entry name" value="EGF_Ca-bd_CS"/>
</dbReference>
<dbReference type="PROSITE" id="PS01186">
    <property type="entry name" value="EGF_2"/>
    <property type="match status" value="3"/>
</dbReference>
<name>A0A8C4RIA2_ERPCA</name>
<evidence type="ECO:0000256" key="15">
    <source>
        <dbReference type="ARBA" id="ARBA00023180"/>
    </source>
</evidence>
<accession>A0A8C4RIA2</accession>
<evidence type="ECO:0000313" key="22">
    <source>
        <dbReference type="Ensembl" id="ENSECRP00000002362.1"/>
    </source>
</evidence>
<dbReference type="Gene3D" id="3.10.100.10">
    <property type="entry name" value="Mannose-Binding Protein A, subunit A"/>
    <property type="match status" value="1"/>
</dbReference>
<feature type="compositionally biased region" description="Polar residues" evidence="17">
    <location>
        <begin position="547"/>
        <end position="565"/>
    </location>
</feature>
<evidence type="ECO:0000256" key="19">
    <source>
        <dbReference type="SAM" id="SignalP"/>
    </source>
</evidence>
<keyword evidence="9" id="KW-0430">Lectin</keyword>
<dbReference type="CDD" id="cd00054">
    <property type="entry name" value="EGF_CA"/>
    <property type="match status" value="2"/>
</dbReference>
<keyword evidence="8 19" id="KW-0732">Signal</keyword>
<dbReference type="InterPro" id="IPR051505">
    <property type="entry name" value="C-type_lectin_domain"/>
</dbReference>
<dbReference type="PANTHER" id="PTHR14789:SF4">
    <property type="entry name" value="ENDOSIALIN"/>
    <property type="match status" value="1"/>
</dbReference>
<keyword evidence="23" id="KW-1185">Reference proteome</keyword>
<dbReference type="GO" id="GO:0005576">
    <property type="term" value="C:extracellular region"/>
    <property type="evidence" value="ECO:0007669"/>
    <property type="project" value="UniProtKB-SubCell"/>
</dbReference>
<dbReference type="PROSITE" id="PS01187">
    <property type="entry name" value="EGF_CA"/>
    <property type="match status" value="2"/>
</dbReference>
<dbReference type="GO" id="GO:0016477">
    <property type="term" value="P:cell migration"/>
    <property type="evidence" value="ECO:0007669"/>
    <property type="project" value="TreeGrafter"/>
</dbReference>
<dbReference type="GO" id="GO:0006897">
    <property type="term" value="P:endocytosis"/>
    <property type="evidence" value="ECO:0007669"/>
    <property type="project" value="UniProtKB-KW"/>
</dbReference>
<keyword evidence="14" id="KW-0675">Receptor</keyword>